<reference evidence="2" key="1">
    <citation type="journal article" date="2022" name="Mol. Ecol. Resour.">
        <title>The genomes of chicory, endive, great burdock and yacon provide insights into Asteraceae palaeo-polyploidization history and plant inulin production.</title>
        <authorList>
            <person name="Fan W."/>
            <person name="Wang S."/>
            <person name="Wang H."/>
            <person name="Wang A."/>
            <person name="Jiang F."/>
            <person name="Liu H."/>
            <person name="Zhao H."/>
            <person name="Xu D."/>
            <person name="Zhang Y."/>
        </authorList>
    </citation>
    <scope>NUCLEOTIDE SEQUENCE [LARGE SCALE GENOMIC DNA]</scope>
    <source>
        <strain evidence="2">cv. Punajuju</strain>
    </source>
</reference>
<protein>
    <submittedName>
        <fullName evidence="1">Uncharacterized protein</fullName>
    </submittedName>
</protein>
<proteinExistence type="predicted"/>
<gene>
    <name evidence="1" type="ORF">L2E82_49304</name>
</gene>
<name>A0ACB8YZB6_CICIN</name>
<sequence length="794" mass="87850">MVVVSKRPGIVQSNINLISCVPRRNYAQTRCLDRDRMALLRFKKGVVDDYALLKSWRNTSNSRDCCLWRGVECSHDTGQVIKLDLPAVWSEELQQLMGLSGEIDSSLVSLSSLRYLDLSGNSFTRIPKFLGSLKRLQHLRLSNIELSSPEFPSQLGNLSNLQTLDLSATSVVIKNTDWLSRLSSLKYLNLSYIDLSDSVGLLHNAIRLPSLVDLRLITCFLPNNTAKSFFRSMTNLSNSFSVLDINSNYLPASTIYPWLFNFSSSLTDINLSDNELLGTIPEAFGTFKNLQTLDMTNNGLEGGIPSSFRNLSNIRELALSGNNLNQDLPSFFDNLLGPGPQMSLQVLDLYGNQLSGSLPDFTTFTALKELYLGQNQLNGSFPGKFEQISNLLIVDLADNHINGLLPDLSAFASLRELYFERNLLHGNIAEKLEPLSKLRSLGAASNFFQGTISEAHVANLSHLTYLDLSNNSLALEISSDWSATFQLDTISLSSCKLGSSFPGWLKTQKNFSVLDISNAGINDSVPSWFWESLIPGIRYLNLSSNQIHGVIPDFMVIPDSMDFIFGNEPIIDMSSNNFSGKLPLVPLNTVTLKLNDNMLSGTISSLCNLTTLSHLDLSNNKLSGELPDCWNTLNNLAILNLEDNRFRGPVPNSMGALEYVTMISMRGNSLTGELPTSLRNCTSLLLLDLGENKISGTIPEWLGESLSMLLVLSLPSNQFHGPIPKSLCKLEKIQILDLSVNNISGNIPKCINNISGMTTRDEGNLRASFEYNAVGLVRTRLTARDCRLRNKFPN</sequence>
<dbReference type="Proteomes" id="UP001055811">
    <property type="component" value="Linkage Group LG09"/>
</dbReference>
<keyword evidence="2" id="KW-1185">Reference proteome</keyword>
<dbReference type="EMBL" id="CM042017">
    <property type="protein sequence ID" value="KAI3691087.1"/>
    <property type="molecule type" value="Genomic_DNA"/>
</dbReference>
<evidence type="ECO:0000313" key="1">
    <source>
        <dbReference type="EMBL" id="KAI3691087.1"/>
    </source>
</evidence>
<organism evidence="1 2">
    <name type="scientific">Cichorium intybus</name>
    <name type="common">Chicory</name>
    <dbReference type="NCBI Taxonomy" id="13427"/>
    <lineage>
        <taxon>Eukaryota</taxon>
        <taxon>Viridiplantae</taxon>
        <taxon>Streptophyta</taxon>
        <taxon>Embryophyta</taxon>
        <taxon>Tracheophyta</taxon>
        <taxon>Spermatophyta</taxon>
        <taxon>Magnoliopsida</taxon>
        <taxon>eudicotyledons</taxon>
        <taxon>Gunneridae</taxon>
        <taxon>Pentapetalae</taxon>
        <taxon>asterids</taxon>
        <taxon>campanulids</taxon>
        <taxon>Asterales</taxon>
        <taxon>Asteraceae</taxon>
        <taxon>Cichorioideae</taxon>
        <taxon>Cichorieae</taxon>
        <taxon>Cichoriinae</taxon>
        <taxon>Cichorium</taxon>
    </lineage>
</organism>
<evidence type="ECO:0000313" key="2">
    <source>
        <dbReference type="Proteomes" id="UP001055811"/>
    </source>
</evidence>
<accession>A0ACB8YZB6</accession>
<reference evidence="1 2" key="2">
    <citation type="journal article" date="2022" name="Mol. Ecol. Resour.">
        <title>The genomes of chicory, endive, great burdock and yacon provide insights into Asteraceae paleo-polyploidization history and plant inulin production.</title>
        <authorList>
            <person name="Fan W."/>
            <person name="Wang S."/>
            <person name="Wang H."/>
            <person name="Wang A."/>
            <person name="Jiang F."/>
            <person name="Liu H."/>
            <person name="Zhao H."/>
            <person name="Xu D."/>
            <person name="Zhang Y."/>
        </authorList>
    </citation>
    <scope>NUCLEOTIDE SEQUENCE [LARGE SCALE GENOMIC DNA]</scope>
    <source>
        <strain evidence="2">cv. Punajuju</strain>
        <tissue evidence="1">Leaves</tissue>
    </source>
</reference>
<comment type="caution">
    <text evidence="1">The sequence shown here is derived from an EMBL/GenBank/DDBJ whole genome shotgun (WGS) entry which is preliminary data.</text>
</comment>